<name>A0A699X925_TANCI</name>
<sequence>FGTGSGAFGAPTFYLRGIGSLALADLTGDGVLDIVAASYASRTITVLAGTGTGTFGASVTYPTGTFSPGRLAV</sequence>
<dbReference type="Gene3D" id="2.30.30.100">
    <property type="match status" value="1"/>
</dbReference>
<dbReference type="InterPro" id="IPR028994">
    <property type="entry name" value="Integrin_alpha_N"/>
</dbReference>
<feature type="non-terminal residue" evidence="1">
    <location>
        <position position="1"/>
    </location>
</feature>
<accession>A0A699X925</accession>
<proteinExistence type="predicted"/>
<dbReference type="SUPFAM" id="SSF69318">
    <property type="entry name" value="Integrin alpha N-terminal domain"/>
    <property type="match status" value="1"/>
</dbReference>
<organism evidence="1">
    <name type="scientific">Tanacetum cinerariifolium</name>
    <name type="common">Dalmatian daisy</name>
    <name type="synonym">Chrysanthemum cinerariifolium</name>
    <dbReference type="NCBI Taxonomy" id="118510"/>
    <lineage>
        <taxon>Eukaryota</taxon>
        <taxon>Viridiplantae</taxon>
        <taxon>Streptophyta</taxon>
        <taxon>Embryophyta</taxon>
        <taxon>Tracheophyta</taxon>
        <taxon>Spermatophyta</taxon>
        <taxon>Magnoliopsida</taxon>
        <taxon>eudicotyledons</taxon>
        <taxon>Gunneridae</taxon>
        <taxon>Pentapetalae</taxon>
        <taxon>asterids</taxon>
        <taxon>campanulids</taxon>
        <taxon>Asterales</taxon>
        <taxon>Asteraceae</taxon>
        <taxon>Asteroideae</taxon>
        <taxon>Anthemideae</taxon>
        <taxon>Anthemidinae</taxon>
        <taxon>Tanacetum</taxon>
    </lineage>
</organism>
<dbReference type="EMBL" id="BKCJ011831921">
    <property type="protein sequence ID" value="GFD56652.1"/>
    <property type="molecule type" value="Genomic_DNA"/>
</dbReference>
<evidence type="ECO:0008006" key="2">
    <source>
        <dbReference type="Google" id="ProtNLM"/>
    </source>
</evidence>
<feature type="non-terminal residue" evidence="1">
    <location>
        <position position="73"/>
    </location>
</feature>
<protein>
    <recommendedName>
        <fullName evidence="2">VCBS repeat-containing protein</fullName>
    </recommendedName>
</protein>
<evidence type="ECO:0000313" key="1">
    <source>
        <dbReference type="EMBL" id="GFD56652.1"/>
    </source>
</evidence>
<dbReference type="AlphaFoldDB" id="A0A699X925"/>
<reference evidence="1" key="1">
    <citation type="journal article" date="2019" name="Sci. Rep.">
        <title>Draft genome of Tanacetum cinerariifolium, the natural source of mosquito coil.</title>
        <authorList>
            <person name="Yamashiro T."/>
            <person name="Shiraishi A."/>
            <person name="Satake H."/>
            <person name="Nakayama K."/>
        </authorList>
    </citation>
    <scope>NUCLEOTIDE SEQUENCE</scope>
</reference>
<comment type="caution">
    <text evidence="1">The sequence shown here is derived from an EMBL/GenBank/DDBJ whole genome shotgun (WGS) entry which is preliminary data.</text>
</comment>
<gene>
    <name evidence="1" type="ORF">Tci_928621</name>
</gene>